<feature type="region of interest" description="Disordered" evidence="1">
    <location>
        <begin position="163"/>
        <end position="199"/>
    </location>
</feature>
<dbReference type="EMBL" id="MN740405">
    <property type="protein sequence ID" value="QHU04935.1"/>
    <property type="molecule type" value="Genomic_DNA"/>
</dbReference>
<dbReference type="AlphaFoldDB" id="A0A6C0JGL4"/>
<dbReference type="Pfam" id="PF23827">
    <property type="entry name" value="DUF7197"/>
    <property type="match status" value="1"/>
</dbReference>
<feature type="compositionally biased region" description="Polar residues" evidence="1">
    <location>
        <begin position="178"/>
        <end position="190"/>
    </location>
</feature>
<reference evidence="2" key="1">
    <citation type="journal article" date="2020" name="Nature">
        <title>Giant virus diversity and host interactions through global metagenomics.</title>
        <authorList>
            <person name="Schulz F."/>
            <person name="Roux S."/>
            <person name="Paez-Espino D."/>
            <person name="Jungbluth S."/>
            <person name="Walsh D.A."/>
            <person name="Denef V.J."/>
            <person name="McMahon K.D."/>
            <person name="Konstantinidis K.T."/>
            <person name="Eloe-Fadrosh E.A."/>
            <person name="Kyrpides N.C."/>
            <person name="Woyke T."/>
        </authorList>
    </citation>
    <scope>NUCLEOTIDE SEQUENCE</scope>
    <source>
        <strain evidence="2">GVMAG-M-3300027708-5</strain>
    </source>
</reference>
<sequence>MSLYCASTLTTQNGLLMKNLMEFYDQSTTQDTTKPGSRQENRRTNLKKMMSIINGESKISLRIVDWFVTNFAKKYYTVYDLNTQRGTNQDIIRFKVYNDYKLKLKAYSKRNFDPFCRWERISIPYDDEKYMETTIGQLNFFKWAIENKIVDFIESNYSAIENDMNGRNSTSKRRSPTDTDSSEPIGQSDNTKTRKKREELSVSACKCIKKETVKIVVKFN</sequence>
<evidence type="ECO:0000256" key="1">
    <source>
        <dbReference type="SAM" id="MobiDB-lite"/>
    </source>
</evidence>
<proteinExistence type="predicted"/>
<dbReference type="InterPro" id="IPR055621">
    <property type="entry name" value="DUF7197"/>
</dbReference>
<name>A0A6C0JGL4_9ZZZZ</name>
<protein>
    <submittedName>
        <fullName evidence="2">Uncharacterized protein</fullName>
    </submittedName>
</protein>
<organism evidence="2">
    <name type="scientific">viral metagenome</name>
    <dbReference type="NCBI Taxonomy" id="1070528"/>
    <lineage>
        <taxon>unclassified sequences</taxon>
        <taxon>metagenomes</taxon>
        <taxon>organismal metagenomes</taxon>
    </lineage>
</organism>
<evidence type="ECO:0000313" key="2">
    <source>
        <dbReference type="EMBL" id="QHU04935.1"/>
    </source>
</evidence>
<accession>A0A6C0JGL4</accession>